<dbReference type="PANTHER" id="PTHR15004">
    <property type="entry name" value="GLUTAMYL-TRNA(GLN) AMIDOTRANSFERASE SUBUNIT C, MITOCHONDRIAL"/>
    <property type="match status" value="1"/>
</dbReference>
<evidence type="ECO:0000313" key="7">
    <source>
        <dbReference type="EMBL" id="GAA0733181.1"/>
    </source>
</evidence>
<dbReference type="Proteomes" id="UP001501510">
    <property type="component" value="Unassembled WGS sequence"/>
</dbReference>
<keyword evidence="6" id="KW-0547">Nucleotide-binding</keyword>
<evidence type="ECO:0000256" key="2">
    <source>
        <dbReference type="ARBA" id="ARBA00011123"/>
    </source>
</evidence>
<evidence type="ECO:0000313" key="8">
    <source>
        <dbReference type="Proteomes" id="UP001501510"/>
    </source>
</evidence>
<gene>
    <name evidence="6 7" type="primary">gatC</name>
    <name evidence="7" type="ORF">GCM10008906_03620</name>
</gene>
<dbReference type="PANTHER" id="PTHR15004:SF0">
    <property type="entry name" value="GLUTAMYL-TRNA(GLN) AMIDOTRANSFERASE SUBUNIT C, MITOCHONDRIAL"/>
    <property type="match status" value="1"/>
</dbReference>
<dbReference type="SUPFAM" id="SSF141000">
    <property type="entry name" value="Glu-tRNAGln amidotransferase C subunit"/>
    <property type="match status" value="1"/>
</dbReference>
<reference evidence="7 8" key="1">
    <citation type="journal article" date="2019" name="Int. J. Syst. Evol. Microbiol.">
        <title>The Global Catalogue of Microorganisms (GCM) 10K type strain sequencing project: providing services to taxonomists for standard genome sequencing and annotation.</title>
        <authorList>
            <consortium name="The Broad Institute Genomics Platform"/>
            <consortium name="The Broad Institute Genome Sequencing Center for Infectious Disease"/>
            <person name="Wu L."/>
            <person name="Ma J."/>
        </authorList>
    </citation>
    <scope>NUCLEOTIDE SEQUENCE [LARGE SCALE GENOMIC DNA]</scope>
    <source>
        <strain evidence="7 8">JCM 1407</strain>
    </source>
</reference>
<evidence type="ECO:0000256" key="6">
    <source>
        <dbReference type="HAMAP-Rule" id="MF_00122"/>
    </source>
</evidence>
<keyword evidence="6" id="KW-0436">Ligase</keyword>
<dbReference type="EC" id="6.3.5.-" evidence="6"/>
<dbReference type="RefSeq" id="WP_343758263.1">
    <property type="nucleotide sequence ID" value="NZ_BAAACG010000003.1"/>
</dbReference>
<keyword evidence="6" id="KW-0648">Protein biosynthesis</keyword>
<keyword evidence="8" id="KW-1185">Reference proteome</keyword>
<accession>A0ABN1J9U8</accession>
<evidence type="ECO:0000256" key="3">
    <source>
        <dbReference type="ARBA" id="ARBA00024799"/>
    </source>
</evidence>
<dbReference type="InterPro" id="IPR003837">
    <property type="entry name" value="GatC"/>
</dbReference>
<sequence>MSVSRKDVEYVAQLAKLELNENDKEIFANDLNKILSYMEKLNELDTDDVDIVVNPYYIENKFREDTVEESMSLKEVIDNSPEHLEEYIVVPKVID</sequence>
<comment type="similarity">
    <text evidence="1 6">Belongs to the GatC family.</text>
</comment>
<comment type="subunit">
    <text evidence="2 6">Heterotrimer of A, B and C subunits.</text>
</comment>
<evidence type="ECO:0000256" key="4">
    <source>
        <dbReference type="ARBA" id="ARBA00047380"/>
    </source>
</evidence>
<keyword evidence="6" id="KW-0067">ATP-binding</keyword>
<organism evidence="7 8">
    <name type="scientific">Clostridium oceanicum</name>
    <dbReference type="NCBI Taxonomy" id="1543"/>
    <lineage>
        <taxon>Bacteria</taxon>
        <taxon>Bacillati</taxon>
        <taxon>Bacillota</taxon>
        <taxon>Clostridia</taxon>
        <taxon>Eubacteriales</taxon>
        <taxon>Clostridiaceae</taxon>
        <taxon>Clostridium</taxon>
    </lineage>
</organism>
<comment type="catalytic activity">
    <reaction evidence="5 6">
        <text>L-glutamyl-tRNA(Gln) + L-glutamine + ATP + H2O = L-glutaminyl-tRNA(Gln) + L-glutamate + ADP + phosphate + H(+)</text>
        <dbReference type="Rhea" id="RHEA:17521"/>
        <dbReference type="Rhea" id="RHEA-COMP:9681"/>
        <dbReference type="Rhea" id="RHEA-COMP:9684"/>
        <dbReference type="ChEBI" id="CHEBI:15377"/>
        <dbReference type="ChEBI" id="CHEBI:15378"/>
        <dbReference type="ChEBI" id="CHEBI:29985"/>
        <dbReference type="ChEBI" id="CHEBI:30616"/>
        <dbReference type="ChEBI" id="CHEBI:43474"/>
        <dbReference type="ChEBI" id="CHEBI:58359"/>
        <dbReference type="ChEBI" id="CHEBI:78520"/>
        <dbReference type="ChEBI" id="CHEBI:78521"/>
        <dbReference type="ChEBI" id="CHEBI:456216"/>
    </reaction>
</comment>
<protein>
    <recommendedName>
        <fullName evidence="6">Aspartyl/glutamyl-tRNA(Asn/Gln) amidotransferase subunit C</fullName>
        <shortName evidence="6">Asp/Glu-ADT subunit C</shortName>
        <ecNumber evidence="6">6.3.5.-</ecNumber>
    </recommendedName>
</protein>
<evidence type="ECO:0000256" key="5">
    <source>
        <dbReference type="ARBA" id="ARBA00047913"/>
    </source>
</evidence>
<dbReference type="Pfam" id="PF02686">
    <property type="entry name" value="GatC"/>
    <property type="match status" value="1"/>
</dbReference>
<name>A0ABN1J9U8_9CLOT</name>
<comment type="caution">
    <text evidence="7">The sequence shown here is derived from an EMBL/GenBank/DDBJ whole genome shotgun (WGS) entry which is preliminary data.</text>
</comment>
<dbReference type="EMBL" id="BAAACG010000003">
    <property type="protein sequence ID" value="GAA0733181.1"/>
    <property type="molecule type" value="Genomic_DNA"/>
</dbReference>
<comment type="function">
    <text evidence="3 6">Allows the formation of correctly charged Asn-tRNA(Asn) or Gln-tRNA(Gln) through the transamidation of misacylated Asp-tRNA(Asn) or Glu-tRNA(Gln) in organisms which lack either or both of asparaginyl-tRNA or glutaminyl-tRNA synthetases. The reaction takes place in the presence of glutamine and ATP through an activated phospho-Asp-tRNA(Asn) or phospho-Glu-tRNA(Gln).</text>
</comment>
<dbReference type="HAMAP" id="MF_00122">
    <property type="entry name" value="GatC"/>
    <property type="match status" value="1"/>
</dbReference>
<dbReference type="NCBIfam" id="TIGR00135">
    <property type="entry name" value="gatC"/>
    <property type="match status" value="1"/>
</dbReference>
<comment type="catalytic activity">
    <reaction evidence="4 6">
        <text>L-aspartyl-tRNA(Asn) + L-glutamine + ATP + H2O = L-asparaginyl-tRNA(Asn) + L-glutamate + ADP + phosphate + 2 H(+)</text>
        <dbReference type="Rhea" id="RHEA:14513"/>
        <dbReference type="Rhea" id="RHEA-COMP:9674"/>
        <dbReference type="Rhea" id="RHEA-COMP:9677"/>
        <dbReference type="ChEBI" id="CHEBI:15377"/>
        <dbReference type="ChEBI" id="CHEBI:15378"/>
        <dbReference type="ChEBI" id="CHEBI:29985"/>
        <dbReference type="ChEBI" id="CHEBI:30616"/>
        <dbReference type="ChEBI" id="CHEBI:43474"/>
        <dbReference type="ChEBI" id="CHEBI:58359"/>
        <dbReference type="ChEBI" id="CHEBI:78515"/>
        <dbReference type="ChEBI" id="CHEBI:78516"/>
        <dbReference type="ChEBI" id="CHEBI:456216"/>
    </reaction>
</comment>
<dbReference type="Gene3D" id="1.10.20.60">
    <property type="entry name" value="Glu-tRNAGln amidotransferase C subunit, N-terminal domain"/>
    <property type="match status" value="1"/>
</dbReference>
<evidence type="ECO:0000256" key="1">
    <source>
        <dbReference type="ARBA" id="ARBA00010757"/>
    </source>
</evidence>
<proteinExistence type="inferred from homology"/>
<dbReference type="InterPro" id="IPR036113">
    <property type="entry name" value="Asp/Glu-ADT_sf_sub_c"/>
</dbReference>